<dbReference type="InterPro" id="IPR006847">
    <property type="entry name" value="IF2_N"/>
</dbReference>
<feature type="region of interest" description="Disordered" evidence="13">
    <location>
        <begin position="84"/>
        <end position="126"/>
    </location>
</feature>
<dbReference type="InterPro" id="IPR027417">
    <property type="entry name" value="P-loop_NTPase"/>
</dbReference>
<evidence type="ECO:0000313" key="16">
    <source>
        <dbReference type="Proteomes" id="UP000231749"/>
    </source>
</evidence>
<dbReference type="Pfam" id="PF00009">
    <property type="entry name" value="GTP_EFTU"/>
    <property type="match status" value="1"/>
</dbReference>
<dbReference type="PANTHER" id="PTHR43381">
    <property type="entry name" value="TRANSLATION INITIATION FACTOR IF-2-RELATED"/>
    <property type="match status" value="1"/>
</dbReference>
<dbReference type="FunFam" id="3.40.50.300:FF:000019">
    <property type="entry name" value="Translation initiation factor IF-2"/>
    <property type="match status" value="1"/>
</dbReference>
<dbReference type="GO" id="GO:0003743">
    <property type="term" value="F:translation initiation factor activity"/>
    <property type="evidence" value="ECO:0007669"/>
    <property type="project" value="UniProtKB-UniRule"/>
</dbReference>
<dbReference type="Gene3D" id="3.40.50.10050">
    <property type="entry name" value="Translation initiation factor IF- 2, domain 3"/>
    <property type="match status" value="1"/>
</dbReference>
<organism evidence="15 16">
    <name type="scientific">Fusobacterium pseudoperiodonticum</name>
    <dbReference type="NCBI Taxonomy" id="2663009"/>
    <lineage>
        <taxon>Bacteria</taxon>
        <taxon>Fusobacteriati</taxon>
        <taxon>Fusobacteriota</taxon>
        <taxon>Fusobacteriia</taxon>
        <taxon>Fusobacteriales</taxon>
        <taxon>Fusobacteriaceae</taxon>
        <taxon>Fusobacterium</taxon>
    </lineage>
</organism>
<dbReference type="Pfam" id="PF22042">
    <property type="entry name" value="EF-G_D2"/>
    <property type="match status" value="1"/>
</dbReference>
<dbReference type="Pfam" id="PF04760">
    <property type="entry name" value="IF2_N"/>
    <property type="match status" value="2"/>
</dbReference>
<dbReference type="RefSeq" id="WP_099991295.1">
    <property type="nucleotide sequence ID" value="NZ_CP024702.1"/>
</dbReference>
<dbReference type="CDD" id="cd01887">
    <property type="entry name" value="IF2_eIF5B"/>
    <property type="match status" value="1"/>
</dbReference>
<dbReference type="GO" id="GO:0005525">
    <property type="term" value="F:GTP binding"/>
    <property type="evidence" value="ECO:0007669"/>
    <property type="project" value="UniProtKB-KW"/>
</dbReference>
<feature type="compositionally biased region" description="Basic residues" evidence="13">
    <location>
        <begin position="117"/>
        <end position="126"/>
    </location>
</feature>
<dbReference type="Gene3D" id="2.40.30.10">
    <property type="entry name" value="Translation factors"/>
    <property type="match status" value="2"/>
</dbReference>
<evidence type="ECO:0000256" key="3">
    <source>
        <dbReference type="ARBA" id="ARBA00020675"/>
    </source>
</evidence>
<keyword evidence="8 10" id="KW-0342">GTP-binding</keyword>
<feature type="compositionally biased region" description="Basic residues" evidence="13">
    <location>
        <begin position="92"/>
        <end position="104"/>
    </location>
</feature>
<comment type="function">
    <text evidence="9 10 11">One of the essential components for the initiation of protein synthesis. Protects formylmethionyl-tRNA from spontaneous hydrolysis and promotes its binding to the 30S ribosomal subunits. Also involved in the hydrolysis of GTP during the formation of the 70S ribosomal complex.</text>
</comment>
<dbReference type="InterPro" id="IPR023115">
    <property type="entry name" value="TIF_IF2_dom3"/>
</dbReference>
<gene>
    <name evidence="10" type="primary">infB</name>
    <name evidence="15" type="ORF">CTM86_09400</name>
</gene>
<proteinExistence type="inferred from homology"/>
<dbReference type="InterPro" id="IPR004161">
    <property type="entry name" value="EFTu-like_2"/>
</dbReference>
<dbReference type="SUPFAM" id="SSF52540">
    <property type="entry name" value="P-loop containing nucleoside triphosphate hydrolases"/>
    <property type="match status" value="1"/>
</dbReference>
<evidence type="ECO:0000256" key="9">
    <source>
        <dbReference type="ARBA" id="ARBA00025162"/>
    </source>
</evidence>
<dbReference type="HAMAP" id="MF_00100_B">
    <property type="entry name" value="IF_2_B"/>
    <property type="match status" value="1"/>
</dbReference>
<reference evidence="16" key="1">
    <citation type="submission" date="2017-11" db="EMBL/GenBank/DDBJ databases">
        <title>Genome sequencing of Fusobacterium periodonticum KCOM 1282.</title>
        <authorList>
            <person name="Kook J.-K."/>
            <person name="Park S.-N."/>
            <person name="Lim Y.K."/>
        </authorList>
    </citation>
    <scope>NUCLEOTIDE SEQUENCE [LARGE SCALE GENOMIC DNA]</scope>
    <source>
        <strain evidence="16">KCOM 1282</strain>
    </source>
</reference>
<evidence type="ECO:0000256" key="4">
    <source>
        <dbReference type="ARBA" id="ARBA00022490"/>
    </source>
</evidence>
<name>A0AAD0AUD0_9FUSO</name>
<dbReference type="PROSITE" id="PS51722">
    <property type="entry name" value="G_TR_2"/>
    <property type="match status" value="1"/>
</dbReference>
<dbReference type="FunFam" id="3.40.50.10050:FF:000001">
    <property type="entry name" value="Translation initiation factor IF-2"/>
    <property type="match status" value="1"/>
</dbReference>
<dbReference type="FunFam" id="2.40.30.10:FF:000054">
    <property type="entry name" value="Translation initiation factor IF-2"/>
    <property type="match status" value="1"/>
</dbReference>
<dbReference type="NCBIfam" id="TIGR00231">
    <property type="entry name" value="small_GTP"/>
    <property type="match status" value="1"/>
</dbReference>
<dbReference type="Proteomes" id="UP000231749">
    <property type="component" value="Chromosome"/>
</dbReference>
<keyword evidence="4 10" id="KW-0963">Cytoplasm</keyword>
<dbReference type="InterPro" id="IPR044145">
    <property type="entry name" value="IF2_II"/>
</dbReference>
<evidence type="ECO:0000256" key="5">
    <source>
        <dbReference type="ARBA" id="ARBA00022540"/>
    </source>
</evidence>
<evidence type="ECO:0000256" key="8">
    <source>
        <dbReference type="ARBA" id="ARBA00023134"/>
    </source>
</evidence>
<dbReference type="InterPro" id="IPR053905">
    <property type="entry name" value="EF-G-like_DII"/>
</dbReference>
<accession>A0AAD0AUD0</accession>
<keyword evidence="7 10" id="KW-0648">Protein biosynthesis</keyword>
<dbReference type="Pfam" id="PF11987">
    <property type="entry name" value="IF-2"/>
    <property type="match status" value="1"/>
</dbReference>
<dbReference type="FunFam" id="2.40.30.10:FF:000008">
    <property type="entry name" value="Translation initiation factor IF-2"/>
    <property type="match status" value="1"/>
</dbReference>
<keyword evidence="6 10" id="KW-0547">Nucleotide-binding</keyword>
<dbReference type="InterPro" id="IPR005225">
    <property type="entry name" value="Small_GTP-bd"/>
</dbReference>
<dbReference type="NCBIfam" id="TIGR00487">
    <property type="entry name" value="IF-2"/>
    <property type="match status" value="1"/>
</dbReference>
<dbReference type="GO" id="GO:0005829">
    <property type="term" value="C:cytosol"/>
    <property type="evidence" value="ECO:0007669"/>
    <property type="project" value="TreeGrafter"/>
</dbReference>
<evidence type="ECO:0000259" key="14">
    <source>
        <dbReference type="PROSITE" id="PS51722"/>
    </source>
</evidence>
<protein>
    <recommendedName>
        <fullName evidence="3 10">Translation initiation factor IF-2</fullName>
    </recommendedName>
</protein>
<evidence type="ECO:0000313" key="15">
    <source>
        <dbReference type="EMBL" id="ATV67124.1"/>
    </source>
</evidence>
<evidence type="ECO:0000256" key="13">
    <source>
        <dbReference type="SAM" id="MobiDB-lite"/>
    </source>
</evidence>
<dbReference type="PROSITE" id="PS01176">
    <property type="entry name" value="IF2"/>
    <property type="match status" value="1"/>
</dbReference>
<dbReference type="PANTHER" id="PTHR43381:SF5">
    <property type="entry name" value="TR-TYPE G DOMAIN-CONTAINING PROTEIN"/>
    <property type="match status" value="1"/>
</dbReference>
<evidence type="ECO:0000256" key="2">
    <source>
        <dbReference type="ARBA" id="ARBA00007733"/>
    </source>
</evidence>
<dbReference type="InterPro" id="IPR036925">
    <property type="entry name" value="TIF_IF2_dom3_sf"/>
</dbReference>
<feature type="binding site" evidence="10">
    <location>
        <begin position="242"/>
        <end position="249"/>
    </location>
    <ligand>
        <name>GTP</name>
        <dbReference type="ChEBI" id="CHEBI:37565"/>
    </ligand>
</feature>
<dbReference type="SUPFAM" id="SSF50447">
    <property type="entry name" value="Translation proteins"/>
    <property type="match status" value="2"/>
</dbReference>
<dbReference type="Pfam" id="PF03144">
    <property type="entry name" value="GTP_EFTU_D2"/>
    <property type="match status" value="1"/>
</dbReference>
<evidence type="ECO:0000256" key="11">
    <source>
        <dbReference type="RuleBase" id="RU000644"/>
    </source>
</evidence>
<dbReference type="EMBL" id="CP024702">
    <property type="protein sequence ID" value="ATV67124.1"/>
    <property type="molecule type" value="Genomic_DNA"/>
</dbReference>
<dbReference type="InterPro" id="IPR000795">
    <property type="entry name" value="T_Tr_GTP-bd_dom"/>
</dbReference>
<evidence type="ECO:0000256" key="10">
    <source>
        <dbReference type="HAMAP-Rule" id="MF_00100"/>
    </source>
</evidence>
<dbReference type="InterPro" id="IPR000178">
    <property type="entry name" value="TF_IF2_bacterial-like"/>
</dbReference>
<feature type="binding site" evidence="10">
    <location>
        <begin position="342"/>
        <end position="345"/>
    </location>
    <ligand>
        <name>GTP</name>
        <dbReference type="ChEBI" id="CHEBI:37565"/>
    </ligand>
</feature>
<dbReference type="CDD" id="cd03692">
    <property type="entry name" value="mtIF2_IVc"/>
    <property type="match status" value="1"/>
</dbReference>
<dbReference type="Gene3D" id="1.10.10.2480">
    <property type="match status" value="1"/>
</dbReference>
<dbReference type="Gene3D" id="3.40.50.300">
    <property type="entry name" value="P-loop containing nucleotide triphosphate hydrolases"/>
    <property type="match status" value="1"/>
</dbReference>
<evidence type="ECO:0000256" key="12">
    <source>
        <dbReference type="RuleBase" id="RU000645"/>
    </source>
</evidence>
<feature type="binding site" evidence="10">
    <location>
        <begin position="288"/>
        <end position="292"/>
    </location>
    <ligand>
        <name>GTP</name>
        <dbReference type="ChEBI" id="CHEBI:37565"/>
    </ligand>
</feature>
<feature type="domain" description="Tr-type G" evidence="14">
    <location>
        <begin position="233"/>
        <end position="400"/>
    </location>
</feature>
<evidence type="ECO:0000256" key="1">
    <source>
        <dbReference type="ARBA" id="ARBA00004496"/>
    </source>
</evidence>
<comment type="similarity">
    <text evidence="2 10 11">Belongs to the TRAFAC class translation factor GTPase superfamily. Classic translation factor GTPase family. IF-2 subfamily.</text>
</comment>
<feature type="region of interest" description="G-domain" evidence="10">
    <location>
        <begin position="236"/>
        <end position="384"/>
    </location>
</feature>
<dbReference type="GO" id="GO:0003924">
    <property type="term" value="F:GTPase activity"/>
    <property type="evidence" value="ECO:0007669"/>
    <property type="project" value="UniProtKB-UniRule"/>
</dbReference>
<dbReference type="CDD" id="cd03702">
    <property type="entry name" value="IF2_mtIF2_II"/>
    <property type="match status" value="1"/>
</dbReference>
<dbReference type="InterPro" id="IPR015760">
    <property type="entry name" value="TIF_IF2"/>
</dbReference>
<sequence length="733" mass="81418">MKVRVHELAKKYELKNKEFLEILKKDIGVSVTSHLSNLDEDQVKKIDDYFAKMNMLKVETVEPVKMYKEKKEEKPIRKIIDEEDEVEEGQKNNKKSKIQQKTKKNNNITFDEDGNSHKNKSKKKKGRRTDFVLKTVEATPDVVEEDGIKIIKFRGELTLGDFAEKLGVNSGEIIKKLFLKGQMLTINSPITLEMAEELAGEYDALVEEEQEVELDFGEKFALEIEDREADLKERPPVITIMGHVDHGKTSLLDAIRTTNVVEGEAGGITQKIGAYQVVKDGKRITFIDTPGHEAFTDMRARGAQVTDIAILVVAADDGVMPQTVEAISHAKVAKVPIIVAVNKIDKPEANPMKVKQELMEHGIVSVEWGGDVEFVEVSAKKKINLDGLLDTILITSEILELKGNVRKRAKGVVLESRLDPKIGPIADILVQEGTLKIGDVIVAGEVQGKVKALLNDKGERVENAIVSQPVEVIGFNNVPDAGDTMYVIQNEQHAKRIVEEVRKERKIQETTKKTISLESLSDQLKHEDLKELNLILRADSKGSVDALRDSLLKLSNDEVAVNIIQAASGAITESDIKLAEAAGAIIIGFNVRPTTKALKEAEASKVEIRTSGIIYHIIEDIEKALAGMLDPEFKEEYQGRIEIKKVFKVSKVGNVAGCVVIDGKVKNDSNIRILRDNVVIYEGKLASLKRFKDDAKEVVAGQECGLGVENFNDIKEGDVVEAFEMVEIKRTLK</sequence>
<dbReference type="AlphaFoldDB" id="A0AAD0AUD0"/>
<dbReference type="SUPFAM" id="SSF52156">
    <property type="entry name" value="Initiation factor IF2/eIF5b, domain 3"/>
    <property type="match status" value="1"/>
</dbReference>
<comment type="subcellular location">
    <subcellularLocation>
        <location evidence="1 10 12">Cytoplasm</location>
    </subcellularLocation>
</comment>
<dbReference type="InterPro" id="IPR009000">
    <property type="entry name" value="Transl_B-barrel_sf"/>
</dbReference>
<keyword evidence="5 10" id="KW-0396">Initiation factor</keyword>
<evidence type="ECO:0000256" key="7">
    <source>
        <dbReference type="ARBA" id="ARBA00022917"/>
    </source>
</evidence>
<evidence type="ECO:0000256" key="6">
    <source>
        <dbReference type="ARBA" id="ARBA00022741"/>
    </source>
</evidence>